<dbReference type="Gene3D" id="3.30.70.100">
    <property type="match status" value="1"/>
</dbReference>
<protein>
    <submittedName>
        <fullName evidence="12">Mechanosensitive ion channel</fullName>
    </submittedName>
</protein>
<feature type="domain" description="Mechanosensitive ion channel MscS" evidence="9">
    <location>
        <begin position="598"/>
        <end position="662"/>
    </location>
</feature>
<evidence type="ECO:0000259" key="11">
    <source>
        <dbReference type="Pfam" id="PF25392"/>
    </source>
</evidence>
<dbReference type="Pfam" id="PF21082">
    <property type="entry name" value="MS_channel_3rd"/>
    <property type="match status" value="1"/>
</dbReference>
<feature type="transmembrane region" description="Helical" evidence="7">
    <location>
        <begin position="224"/>
        <end position="249"/>
    </location>
</feature>
<evidence type="ECO:0000259" key="9">
    <source>
        <dbReference type="Pfam" id="PF00924"/>
    </source>
</evidence>
<dbReference type="InterPro" id="IPR011014">
    <property type="entry name" value="MscS_channel_TM-2"/>
</dbReference>
<feature type="transmembrane region" description="Helical" evidence="7">
    <location>
        <begin position="409"/>
        <end position="430"/>
    </location>
</feature>
<dbReference type="InterPro" id="IPR045276">
    <property type="entry name" value="YbiO_bact"/>
</dbReference>
<reference evidence="12 13" key="1">
    <citation type="submission" date="2022-01" db="EMBL/GenBank/DDBJ databases">
        <authorList>
            <person name="Won M."/>
            <person name="Kim S.-J."/>
            <person name="Kwon S.-W."/>
        </authorList>
    </citation>
    <scope>NUCLEOTIDE SEQUENCE [LARGE SCALE GENOMIC DNA]</scope>
    <source>
        <strain evidence="12 13">KCTC 23505</strain>
    </source>
</reference>
<name>A0ABS9DS57_9PROT</name>
<keyword evidence="8" id="KW-0732">Signal</keyword>
<keyword evidence="5 7" id="KW-1133">Transmembrane helix</keyword>
<evidence type="ECO:0000256" key="2">
    <source>
        <dbReference type="ARBA" id="ARBA00008017"/>
    </source>
</evidence>
<dbReference type="InterPro" id="IPR010920">
    <property type="entry name" value="LSM_dom_sf"/>
</dbReference>
<feature type="domain" description="Moderate conductance mechanosensitive channel YbiO-like transmembrane helix 1" evidence="11">
    <location>
        <begin position="419"/>
        <end position="492"/>
    </location>
</feature>
<proteinExistence type="inferred from homology"/>
<comment type="caution">
    <text evidence="12">The sequence shown here is derived from an EMBL/GenBank/DDBJ whole genome shotgun (WGS) entry which is preliminary data.</text>
</comment>
<feature type="transmembrane region" description="Helical" evidence="7">
    <location>
        <begin position="548"/>
        <end position="569"/>
    </location>
</feature>
<dbReference type="Gene3D" id="1.10.287.1260">
    <property type="match status" value="1"/>
</dbReference>
<feature type="transmembrane region" description="Helical" evidence="7">
    <location>
        <begin position="261"/>
        <end position="286"/>
    </location>
</feature>
<dbReference type="Pfam" id="PF00924">
    <property type="entry name" value="MS_channel_2nd"/>
    <property type="match status" value="1"/>
</dbReference>
<evidence type="ECO:0000256" key="8">
    <source>
        <dbReference type="SAM" id="SignalP"/>
    </source>
</evidence>
<dbReference type="InterPro" id="IPR057485">
    <property type="entry name" value="YbiO-like_TM1"/>
</dbReference>
<evidence type="ECO:0000259" key="10">
    <source>
        <dbReference type="Pfam" id="PF21082"/>
    </source>
</evidence>
<evidence type="ECO:0000256" key="6">
    <source>
        <dbReference type="ARBA" id="ARBA00023136"/>
    </source>
</evidence>
<feature type="chain" id="PRO_5047292505" evidence="8">
    <location>
        <begin position="27"/>
        <end position="790"/>
    </location>
</feature>
<dbReference type="Pfam" id="PF25392">
    <property type="entry name" value="MS_channel_TM1"/>
    <property type="match status" value="1"/>
</dbReference>
<evidence type="ECO:0000256" key="4">
    <source>
        <dbReference type="ARBA" id="ARBA00022692"/>
    </source>
</evidence>
<dbReference type="PANTHER" id="PTHR30460:SF0">
    <property type="entry name" value="MODERATE CONDUCTANCE MECHANOSENSITIVE CHANNEL YBIO"/>
    <property type="match status" value="1"/>
</dbReference>
<dbReference type="InterPro" id="IPR011066">
    <property type="entry name" value="MscS_channel_C_sf"/>
</dbReference>
<dbReference type="RefSeq" id="WP_235702809.1">
    <property type="nucleotide sequence ID" value="NZ_JAKGBZ010000003.1"/>
</dbReference>
<organism evidence="12 13">
    <name type="scientific">Acidiphilium iwatense</name>
    <dbReference type="NCBI Taxonomy" id="768198"/>
    <lineage>
        <taxon>Bacteria</taxon>
        <taxon>Pseudomonadati</taxon>
        <taxon>Pseudomonadota</taxon>
        <taxon>Alphaproteobacteria</taxon>
        <taxon>Acetobacterales</taxon>
        <taxon>Acidocellaceae</taxon>
        <taxon>Acidiphilium</taxon>
    </lineage>
</organism>
<keyword evidence="4 7" id="KW-0812">Transmembrane</keyword>
<feature type="transmembrane region" description="Helical" evidence="7">
    <location>
        <begin position="505"/>
        <end position="527"/>
    </location>
</feature>
<gene>
    <name evidence="12" type="ORF">L2A60_02580</name>
</gene>
<dbReference type="InterPro" id="IPR049278">
    <property type="entry name" value="MS_channel_C"/>
</dbReference>
<feature type="domain" description="Mechanosensitive ion channel MscS C-terminal" evidence="10">
    <location>
        <begin position="669"/>
        <end position="755"/>
    </location>
</feature>
<evidence type="ECO:0000256" key="1">
    <source>
        <dbReference type="ARBA" id="ARBA00004651"/>
    </source>
</evidence>
<dbReference type="Proteomes" id="UP001521209">
    <property type="component" value="Unassembled WGS sequence"/>
</dbReference>
<evidence type="ECO:0000313" key="12">
    <source>
        <dbReference type="EMBL" id="MCF3945570.1"/>
    </source>
</evidence>
<dbReference type="SUPFAM" id="SSF82861">
    <property type="entry name" value="Mechanosensitive channel protein MscS (YggB), transmembrane region"/>
    <property type="match status" value="1"/>
</dbReference>
<feature type="transmembrane region" description="Helical" evidence="7">
    <location>
        <begin position="467"/>
        <end position="493"/>
    </location>
</feature>
<dbReference type="InterPro" id="IPR023408">
    <property type="entry name" value="MscS_beta-dom_sf"/>
</dbReference>
<evidence type="ECO:0000313" key="13">
    <source>
        <dbReference type="Proteomes" id="UP001521209"/>
    </source>
</evidence>
<feature type="transmembrane region" description="Helical" evidence="7">
    <location>
        <begin position="385"/>
        <end position="403"/>
    </location>
</feature>
<dbReference type="SUPFAM" id="SSF50182">
    <property type="entry name" value="Sm-like ribonucleoproteins"/>
    <property type="match status" value="1"/>
</dbReference>
<feature type="signal peptide" evidence="8">
    <location>
        <begin position="1"/>
        <end position="26"/>
    </location>
</feature>
<feature type="transmembrane region" description="Helical" evidence="7">
    <location>
        <begin position="307"/>
        <end position="331"/>
    </location>
</feature>
<feature type="transmembrane region" description="Helical" evidence="7">
    <location>
        <begin position="337"/>
        <end position="357"/>
    </location>
</feature>
<keyword evidence="3" id="KW-1003">Cell membrane</keyword>
<dbReference type="SUPFAM" id="SSF82689">
    <property type="entry name" value="Mechanosensitive channel protein MscS (YggB), C-terminal domain"/>
    <property type="match status" value="1"/>
</dbReference>
<accession>A0ABS9DS57</accession>
<comment type="similarity">
    <text evidence="2">Belongs to the MscS (TC 1.A.23) family.</text>
</comment>
<keyword evidence="6 7" id="KW-0472">Membrane</keyword>
<evidence type="ECO:0000256" key="7">
    <source>
        <dbReference type="SAM" id="Phobius"/>
    </source>
</evidence>
<dbReference type="InterPro" id="IPR006685">
    <property type="entry name" value="MscS_channel_2nd"/>
</dbReference>
<evidence type="ECO:0000256" key="5">
    <source>
        <dbReference type="ARBA" id="ARBA00022989"/>
    </source>
</evidence>
<evidence type="ECO:0000256" key="3">
    <source>
        <dbReference type="ARBA" id="ARBA00022475"/>
    </source>
</evidence>
<sequence length="790" mass="85351">MRPIRRFLPFVAFAILVLGAASSGHAATNPLAGLIPGAATAQTAKQAAKPASPAPLDTAQIDAAVAALKNPQQRNALIATLEAMKTAAAHAKAAKPLGAGLGFVQATEEKIELVLTDLGGALRTATNISLVWHWLVFVATDAWLRQTVIRAAWRLAVVLATALAGEYLAIFLLRRPRAAILRRAALARTRPGISPDAAGIEAAEAGETEKLPRRRSIRRWFRRLPYAIGHFLLSLAPILVFALIGFLWVTGGFANERVAKLVILAVVNAYLVCRLVLEAARLLLAPGARQIRLIRTTDRRADWLVRWLRRLIGTIAFGYAAIATGGLFGLYHAASLVLVKLVSLAVHVMLAIMVLQARRPIAAMIRGDGHGSGFLAALRAGLARTWHIFALFYIVALWIAWAIGVPNAFLIMLRIMAVFIVVTAIARVLATWLGHGLETLFDESAAWRAHYPALYARGRMYMPVFKLIARAVLGVAASLVILQFWGLGVLAWLAGTHIGRSVVSAAITIGLAAFIALIVWEAASAGMEGHAERLIHQGRPGRATRYRTLLPMLRSTLLVIILVVAALVVLSAVGVNVTLLLGGLSIFGLAIGFGSQKLVQDIITGLFLLLEDAMQVGDWVTLGGIAGTVEKLSIRTIRLRGGDGSLNIIPFSSVTTVTNASRDFGYAPITIGVGYREDIDRVQAVIREIFDTMRAEPEWAAQISNDLELWGLDQFGASSVNIVGRIKTPAGKQYAVRREFNRRVKIRFDAENIEMPYNYQKITIDPAEFRAAFGRPKPADGGAQPGEANT</sequence>
<dbReference type="PANTHER" id="PTHR30460">
    <property type="entry name" value="MODERATE CONDUCTANCE MECHANOSENSITIVE CHANNEL YBIO"/>
    <property type="match status" value="1"/>
</dbReference>
<comment type="subcellular location">
    <subcellularLocation>
        <location evidence="1">Cell membrane</location>
        <topology evidence="1">Multi-pass membrane protein</topology>
    </subcellularLocation>
</comment>
<dbReference type="Gene3D" id="2.30.30.60">
    <property type="match status" value="1"/>
</dbReference>
<feature type="transmembrane region" description="Helical" evidence="7">
    <location>
        <begin position="151"/>
        <end position="173"/>
    </location>
</feature>
<dbReference type="EMBL" id="JAKGBZ010000003">
    <property type="protein sequence ID" value="MCF3945570.1"/>
    <property type="molecule type" value="Genomic_DNA"/>
</dbReference>
<keyword evidence="13" id="KW-1185">Reference proteome</keyword>